<dbReference type="AlphaFoldDB" id="A0AAD7CQD2"/>
<feature type="transmembrane region" description="Helical" evidence="1">
    <location>
        <begin position="209"/>
        <end position="231"/>
    </location>
</feature>
<protein>
    <recommendedName>
        <fullName evidence="2">DUF6534 domain-containing protein</fullName>
    </recommendedName>
</protein>
<proteinExistence type="predicted"/>
<dbReference type="Pfam" id="PF20152">
    <property type="entry name" value="DUF6534"/>
    <property type="match status" value="1"/>
</dbReference>
<feature type="transmembrane region" description="Helical" evidence="1">
    <location>
        <begin position="100"/>
        <end position="120"/>
    </location>
</feature>
<dbReference type="InterPro" id="IPR045339">
    <property type="entry name" value="DUF6534"/>
</dbReference>
<feature type="transmembrane region" description="Helical" evidence="1">
    <location>
        <begin position="12"/>
        <end position="34"/>
    </location>
</feature>
<keyword evidence="1" id="KW-0472">Membrane</keyword>
<keyword evidence="1" id="KW-1133">Transmembrane helix</keyword>
<evidence type="ECO:0000313" key="3">
    <source>
        <dbReference type="EMBL" id="KAJ7658096.1"/>
    </source>
</evidence>
<name>A0AAD7CQD2_MYCRO</name>
<evidence type="ECO:0000259" key="2">
    <source>
        <dbReference type="Pfam" id="PF20152"/>
    </source>
</evidence>
<feature type="transmembrane region" description="Helical" evidence="1">
    <location>
        <begin position="168"/>
        <end position="189"/>
    </location>
</feature>
<evidence type="ECO:0000256" key="1">
    <source>
        <dbReference type="SAM" id="Phobius"/>
    </source>
</evidence>
<keyword evidence="4" id="KW-1185">Reference proteome</keyword>
<sequence>MNLRCRDMATPPSLPIATFFLGGWDLGICADLILQGITFAQIAHYTTLYGNDVLALRAFVAVLLMITTLKSAQGLAILWIQNVEYFMNINAALNMSTDSWPTEVNLALIALIAFYVQLFFCRRLWVISKNVYIVGLVIALFVFALVAAIVSCVLLFAGQMKNVTWIEIHVGTGFAGDVLLCGSTIYFLLYHSKHASPEIAGMLNSLTKLTFQSAAPAAVCALITLVGTVAWDRTTPNAYIMLAIISNNMLPKLYAISAMWTINSRRSIRQAHSGTGQTSTTARSGPRDATAIELSSPWLSSDCSIASHV</sequence>
<accession>A0AAD7CQD2</accession>
<reference evidence="3" key="1">
    <citation type="submission" date="2023-03" db="EMBL/GenBank/DDBJ databases">
        <title>Massive genome expansion in bonnet fungi (Mycena s.s.) driven by repeated elements and novel gene families across ecological guilds.</title>
        <authorList>
            <consortium name="Lawrence Berkeley National Laboratory"/>
            <person name="Harder C.B."/>
            <person name="Miyauchi S."/>
            <person name="Viragh M."/>
            <person name="Kuo A."/>
            <person name="Thoen E."/>
            <person name="Andreopoulos B."/>
            <person name="Lu D."/>
            <person name="Skrede I."/>
            <person name="Drula E."/>
            <person name="Henrissat B."/>
            <person name="Morin E."/>
            <person name="Kohler A."/>
            <person name="Barry K."/>
            <person name="LaButti K."/>
            <person name="Morin E."/>
            <person name="Salamov A."/>
            <person name="Lipzen A."/>
            <person name="Mereny Z."/>
            <person name="Hegedus B."/>
            <person name="Baldrian P."/>
            <person name="Stursova M."/>
            <person name="Weitz H."/>
            <person name="Taylor A."/>
            <person name="Grigoriev I.V."/>
            <person name="Nagy L.G."/>
            <person name="Martin F."/>
            <person name="Kauserud H."/>
        </authorList>
    </citation>
    <scope>NUCLEOTIDE SEQUENCE</scope>
    <source>
        <strain evidence="3">CBHHK067</strain>
    </source>
</reference>
<keyword evidence="1" id="KW-0812">Transmembrane</keyword>
<feature type="transmembrane region" description="Helical" evidence="1">
    <location>
        <begin position="132"/>
        <end position="156"/>
    </location>
</feature>
<organism evidence="3 4">
    <name type="scientific">Mycena rosella</name>
    <name type="common">Pink bonnet</name>
    <name type="synonym">Agaricus rosellus</name>
    <dbReference type="NCBI Taxonomy" id="1033263"/>
    <lineage>
        <taxon>Eukaryota</taxon>
        <taxon>Fungi</taxon>
        <taxon>Dikarya</taxon>
        <taxon>Basidiomycota</taxon>
        <taxon>Agaricomycotina</taxon>
        <taxon>Agaricomycetes</taxon>
        <taxon>Agaricomycetidae</taxon>
        <taxon>Agaricales</taxon>
        <taxon>Marasmiineae</taxon>
        <taxon>Mycenaceae</taxon>
        <taxon>Mycena</taxon>
    </lineage>
</organism>
<feature type="transmembrane region" description="Helical" evidence="1">
    <location>
        <begin position="54"/>
        <end position="80"/>
    </location>
</feature>
<dbReference type="EMBL" id="JARKIE010000282">
    <property type="protein sequence ID" value="KAJ7658096.1"/>
    <property type="molecule type" value="Genomic_DNA"/>
</dbReference>
<feature type="domain" description="DUF6534" evidence="2">
    <location>
        <begin position="174"/>
        <end position="267"/>
    </location>
</feature>
<gene>
    <name evidence="3" type="ORF">B0H17DRAFT_350461</name>
</gene>
<dbReference type="Proteomes" id="UP001221757">
    <property type="component" value="Unassembled WGS sequence"/>
</dbReference>
<dbReference type="PANTHER" id="PTHR40465">
    <property type="entry name" value="CHROMOSOME 1, WHOLE GENOME SHOTGUN SEQUENCE"/>
    <property type="match status" value="1"/>
</dbReference>
<comment type="caution">
    <text evidence="3">The sequence shown here is derived from an EMBL/GenBank/DDBJ whole genome shotgun (WGS) entry which is preliminary data.</text>
</comment>
<dbReference type="PANTHER" id="PTHR40465:SF1">
    <property type="entry name" value="DUF6534 DOMAIN-CONTAINING PROTEIN"/>
    <property type="match status" value="1"/>
</dbReference>
<evidence type="ECO:0000313" key="4">
    <source>
        <dbReference type="Proteomes" id="UP001221757"/>
    </source>
</evidence>